<proteinExistence type="predicted"/>
<accession>A0A4C1ZWB0</accession>
<evidence type="ECO:0000313" key="1">
    <source>
        <dbReference type="EMBL" id="GBP91123.1"/>
    </source>
</evidence>
<organism evidence="1 2">
    <name type="scientific">Eumeta variegata</name>
    <name type="common">Bagworm moth</name>
    <name type="synonym">Eumeta japonica</name>
    <dbReference type="NCBI Taxonomy" id="151549"/>
    <lineage>
        <taxon>Eukaryota</taxon>
        <taxon>Metazoa</taxon>
        <taxon>Ecdysozoa</taxon>
        <taxon>Arthropoda</taxon>
        <taxon>Hexapoda</taxon>
        <taxon>Insecta</taxon>
        <taxon>Pterygota</taxon>
        <taxon>Neoptera</taxon>
        <taxon>Endopterygota</taxon>
        <taxon>Lepidoptera</taxon>
        <taxon>Glossata</taxon>
        <taxon>Ditrysia</taxon>
        <taxon>Tineoidea</taxon>
        <taxon>Psychidae</taxon>
        <taxon>Oiketicinae</taxon>
        <taxon>Eumeta</taxon>
    </lineage>
</organism>
<name>A0A4C1ZWB0_EUMVA</name>
<protein>
    <submittedName>
        <fullName evidence="1">Uncharacterized protein</fullName>
    </submittedName>
</protein>
<evidence type="ECO:0000313" key="2">
    <source>
        <dbReference type="Proteomes" id="UP000299102"/>
    </source>
</evidence>
<gene>
    <name evidence="1" type="ORF">EVAR_49594_1</name>
</gene>
<dbReference type="AlphaFoldDB" id="A0A4C1ZWB0"/>
<reference evidence="1 2" key="1">
    <citation type="journal article" date="2019" name="Commun. Biol.">
        <title>The bagworm genome reveals a unique fibroin gene that provides high tensile strength.</title>
        <authorList>
            <person name="Kono N."/>
            <person name="Nakamura H."/>
            <person name="Ohtoshi R."/>
            <person name="Tomita M."/>
            <person name="Numata K."/>
            <person name="Arakawa K."/>
        </authorList>
    </citation>
    <scope>NUCLEOTIDE SEQUENCE [LARGE SCALE GENOMIC DNA]</scope>
</reference>
<dbReference type="EMBL" id="BGZK01002143">
    <property type="protein sequence ID" value="GBP91123.1"/>
    <property type="molecule type" value="Genomic_DNA"/>
</dbReference>
<comment type="caution">
    <text evidence="1">The sequence shown here is derived from an EMBL/GenBank/DDBJ whole genome shotgun (WGS) entry which is preliminary data.</text>
</comment>
<keyword evidence="2" id="KW-1185">Reference proteome</keyword>
<dbReference type="Proteomes" id="UP000299102">
    <property type="component" value="Unassembled WGS sequence"/>
</dbReference>
<sequence length="148" mass="16605">MLGLRKKKKSAPDSGTSGPRYVNDDYIIFTLGNEIRRNGENLAKEKRRVNARAHVAQLPKIRTLLLDARDAIDGRTGRMRDDSTHQNRPATALGTFASCRVRVVAARSRVVRRPPGRRADCRAPAPRCARAHARFLQNRVVLHTTTQT</sequence>